<dbReference type="Gene3D" id="3.40.50.1460">
    <property type="match status" value="1"/>
</dbReference>
<dbReference type="Gramene" id="Mp5g08650.1">
    <property type="protein sequence ID" value="Mp5g08650.1.cds"/>
    <property type="gene ID" value="Mp5g08650"/>
</dbReference>
<dbReference type="OrthoDB" id="6116485at2759"/>
<dbReference type="Proteomes" id="UP000244005">
    <property type="component" value="Unassembled WGS sequence"/>
</dbReference>
<dbReference type="SUPFAM" id="SSF52129">
    <property type="entry name" value="Caspase-like"/>
    <property type="match status" value="1"/>
</dbReference>
<evidence type="ECO:0000313" key="4">
    <source>
        <dbReference type="Proteomes" id="UP000244005"/>
    </source>
</evidence>
<proteinExistence type="predicted"/>
<dbReference type="EMBL" id="KZ772758">
    <property type="protein sequence ID" value="PTQ33752.1"/>
    <property type="molecule type" value="Genomic_DNA"/>
</dbReference>
<dbReference type="GO" id="GO:0004197">
    <property type="term" value="F:cysteine-type endopeptidase activity"/>
    <property type="evidence" value="ECO:0007669"/>
    <property type="project" value="InterPro"/>
</dbReference>
<organism evidence="3 4">
    <name type="scientific">Marchantia polymorpha</name>
    <name type="common">Common liverwort</name>
    <name type="synonym">Marchantia aquatica</name>
    <dbReference type="NCBI Taxonomy" id="3197"/>
    <lineage>
        <taxon>Eukaryota</taxon>
        <taxon>Viridiplantae</taxon>
        <taxon>Streptophyta</taxon>
        <taxon>Embryophyta</taxon>
        <taxon>Marchantiophyta</taxon>
        <taxon>Marchantiopsida</taxon>
        <taxon>Marchantiidae</taxon>
        <taxon>Marchantiales</taxon>
        <taxon>Marchantiaceae</taxon>
        <taxon>Marchantia</taxon>
    </lineage>
</organism>
<dbReference type="AlphaFoldDB" id="A0A2R6WIS8"/>
<keyword evidence="4" id="KW-1185">Reference proteome</keyword>
<reference evidence="4" key="1">
    <citation type="journal article" date="2017" name="Cell">
        <title>Insights into land plant evolution garnered from the Marchantia polymorpha genome.</title>
        <authorList>
            <person name="Bowman J.L."/>
            <person name="Kohchi T."/>
            <person name="Yamato K.T."/>
            <person name="Jenkins J."/>
            <person name="Shu S."/>
            <person name="Ishizaki K."/>
            <person name="Yamaoka S."/>
            <person name="Nishihama R."/>
            <person name="Nakamura Y."/>
            <person name="Berger F."/>
            <person name="Adam C."/>
            <person name="Aki S.S."/>
            <person name="Althoff F."/>
            <person name="Araki T."/>
            <person name="Arteaga-Vazquez M.A."/>
            <person name="Balasubrmanian S."/>
            <person name="Barry K."/>
            <person name="Bauer D."/>
            <person name="Boehm C.R."/>
            <person name="Briginshaw L."/>
            <person name="Caballero-Perez J."/>
            <person name="Catarino B."/>
            <person name="Chen F."/>
            <person name="Chiyoda S."/>
            <person name="Chovatia M."/>
            <person name="Davies K.M."/>
            <person name="Delmans M."/>
            <person name="Demura T."/>
            <person name="Dierschke T."/>
            <person name="Dolan L."/>
            <person name="Dorantes-Acosta A.E."/>
            <person name="Eklund D.M."/>
            <person name="Florent S.N."/>
            <person name="Flores-Sandoval E."/>
            <person name="Fujiyama A."/>
            <person name="Fukuzawa H."/>
            <person name="Galik B."/>
            <person name="Grimanelli D."/>
            <person name="Grimwood J."/>
            <person name="Grossniklaus U."/>
            <person name="Hamada T."/>
            <person name="Haseloff J."/>
            <person name="Hetherington A.J."/>
            <person name="Higo A."/>
            <person name="Hirakawa Y."/>
            <person name="Hundley H.N."/>
            <person name="Ikeda Y."/>
            <person name="Inoue K."/>
            <person name="Inoue S.I."/>
            <person name="Ishida S."/>
            <person name="Jia Q."/>
            <person name="Kakita M."/>
            <person name="Kanazawa T."/>
            <person name="Kawai Y."/>
            <person name="Kawashima T."/>
            <person name="Kennedy M."/>
            <person name="Kinose K."/>
            <person name="Kinoshita T."/>
            <person name="Kohara Y."/>
            <person name="Koide E."/>
            <person name="Komatsu K."/>
            <person name="Kopischke S."/>
            <person name="Kubo M."/>
            <person name="Kyozuka J."/>
            <person name="Lagercrantz U."/>
            <person name="Lin S.S."/>
            <person name="Lindquist E."/>
            <person name="Lipzen A.M."/>
            <person name="Lu C.W."/>
            <person name="De Luna E."/>
            <person name="Martienssen R.A."/>
            <person name="Minamino N."/>
            <person name="Mizutani M."/>
            <person name="Mizutani M."/>
            <person name="Mochizuki N."/>
            <person name="Monte I."/>
            <person name="Mosher R."/>
            <person name="Nagasaki H."/>
            <person name="Nakagami H."/>
            <person name="Naramoto S."/>
            <person name="Nishitani K."/>
            <person name="Ohtani M."/>
            <person name="Okamoto T."/>
            <person name="Okumura M."/>
            <person name="Phillips J."/>
            <person name="Pollak B."/>
            <person name="Reinders A."/>
            <person name="Rovekamp M."/>
            <person name="Sano R."/>
            <person name="Sawa S."/>
            <person name="Schmid M.W."/>
            <person name="Shirakawa M."/>
            <person name="Solano R."/>
            <person name="Spunde A."/>
            <person name="Suetsugu N."/>
            <person name="Sugano S."/>
            <person name="Sugiyama A."/>
            <person name="Sun R."/>
            <person name="Suzuki Y."/>
            <person name="Takenaka M."/>
            <person name="Takezawa D."/>
            <person name="Tomogane H."/>
            <person name="Tsuzuki M."/>
            <person name="Ueda T."/>
            <person name="Umeda M."/>
            <person name="Ward J.M."/>
            <person name="Watanabe Y."/>
            <person name="Yazaki K."/>
            <person name="Yokoyama R."/>
            <person name="Yoshitake Y."/>
            <person name="Yotsui I."/>
            <person name="Zachgo S."/>
            <person name="Schmutz J."/>
        </authorList>
    </citation>
    <scope>NUCLEOTIDE SEQUENCE [LARGE SCALE GENOMIC DNA]</scope>
    <source>
        <strain evidence="4">Tak-1</strain>
    </source>
</reference>
<feature type="transmembrane region" description="Helical" evidence="1">
    <location>
        <begin position="28"/>
        <end position="46"/>
    </location>
</feature>
<name>A0A2R6WIS8_MARPO</name>
<sequence>MHVISQIFSKQLIKELMMLKFSSEDSSVFLPLIICIVTSNCFQYLVHFIHTTMNEAQYANMNVRRKKKRGLALLIGMEKGRDGSEADRNRVESMADYLHFVYTLIIDRKASDIQQVVESILAKDVKETDECIVCCVDAHGAVSDGIHFIYDNEGDGIELLSKILKPISDCDLLSREAEGVCGEFLS</sequence>
<gene>
    <name evidence="3" type="ORF">MARPO_0086s0070</name>
</gene>
<dbReference type="InterPro" id="IPR029030">
    <property type="entry name" value="Caspase-like_dom_sf"/>
</dbReference>
<evidence type="ECO:0000313" key="3">
    <source>
        <dbReference type="EMBL" id="PTQ33752.1"/>
    </source>
</evidence>
<evidence type="ECO:0000256" key="1">
    <source>
        <dbReference type="SAM" id="Phobius"/>
    </source>
</evidence>
<accession>A0A2R6WIS8</accession>
<feature type="domain" description="Peptidase C14 caspase" evidence="2">
    <location>
        <begin position="69"/>
        <end position="158"/>
    </location>
</feature>
<dbReference type="Pfam" id="PF00656">
    <property type="entry name" value="Peptidase_C14"/>
    <property type="match status" value="1"/>
</dbReference>
<evidence type="ECO:0000259" key="2">
    <source>
        <dbReference type="Pfam" id="PF00656"/>
    </source>
</evidence>
<keyword evidence="1" id="KW-0472">Membrane</keyword>
<dbReference type="InterPro" id="IPR011600">
    <property type="entry name" value="Pept_C14_caspase"/>
</dbReference>
<protein>
    <recommendedName>
        <fullName evidence="2">Peptidase C14 caspase domain-containing protein</fullName>
    </recommendedName>
</protein>
<keyword evidence="1" id="KW-0812">Transmembrane</keyword>
<dbReference type="GO" id="GO:0006508">
    <property type="term" value="P:proteolysis"/>
    <property type="evidence" value="ECO:0007669"/>
    <property type="project" value="InterPro"/>
</dbReference>
<keyword evidence="1" id="KW-1133">Transmembrane helix</keyword>